<name>A0A1F7IEV6_9BACT</name>
<accession>A0A1F7IEV6</accession>
<evidence type="ECO:0000313" key="1">
    <source>
        <dbReference type="EMBL" id="OGK41892.1"/>
    </source>
</evidence>
<dbReference type="EMBL" id="MGAG01000008">
    <property type="protein sequence ID" value="OGK41892.1"/>
    <property type="molecule type" value="Genomic_DNA"/>
</dbReference>
<sequence>MIFDSHSSIVQTKSQLDKKYIWLYSINMVQANPRIVFSEIKLPGDKETTSLMKWQRLGPDSKPVSTIYLKREFARGEDPLADKKIDEIVSELDIEIQLNMKETDPRSLSKQRDKLRQLQRFEDEQTVLQQQFNIEEEKQALRLLKEGSLPIS</sequence>
<comment type="caution">
    <text evidence="1">The sequence shown here is derived from an EMBL/GenBank/DDBJ whole genome shotgun (WGS) entry which is preliminary data.</text>
</comment>
<dbReference type="STRING" id="1802056.A2954_02480"/>
<organism evidence="1 2">
    <name type="scientific">Candidatus Roizmanbacteria bacterium RIFCSPLOWO2_01_FULL_37_12</name>
    <dbReference type="NCBI Taxonomy" id="1802056"/>
    <lineage>
        <taxon>Bacteria</taxon>
        <taxon>Candidatus Roizmaniibacteriota</taxon>
    </lineage>
</organism>
<evidence type="ECO:0000313" key="2">
    <source>
        <dbReference type="Proteomes" id="UP000177698"/>
    </source>
</evidence>
<reference evidence="1 2" key="1">
    <citation type="journal article" date="2016" name="Nat. Commun.">
        <title>Thousands of microbial genomes shed light on interconnected biogeochemical processes in an aquifer system.</title>
        <authorList>
            <person name="Anantharaman K."/>
            <person name="Brown C.T."/>
            <person name="Hug L.A."/>
            <person name="Sharon I."/>
            <person name="Castelle C.J."/>
            <person name="Probst A.J."/>
            <person name="Thomas B.C."/>
            <person name="Singh A."/>
            <person name="Wilkins M.J."/>
            <person name="Karaoz U."/>
            <person name="Brodie E.L."/>
            <person name="Williams K.H."/>
            <person name="Hubbard S.S."/>
            <person name="Banfield J.F."/>
        </authorList>
    </citation>
    <scope>NUCLEOTIDE SEQUENCE [LARGE SCALE GENOMIC DNA]</scope>
</reference>
<gene>
    <name evidence="1" type="ORF">A2954_02480</name>
</gene>
<dbReference type="AlphaFoldDB" id="A0A1F7IEV6"/>
<dbReference type="Proteomes" id="UP000177698">
    <property type="component" value="Unassembled WGS sequence"/>
</dbReference>
<proteinExistence type="predicted"/>
<protein>
    <submittedName>
        <fullName evidence="1">Uncharacterized protein</fullName>
    </submittedName>
</protein>